<keyword evidence="1" id="KW-0805">Transcription regulation</keyword>
<dbReference type="InterPro" id="IPR028082">
    <property type="entry name" value="Peripla_BP_I"/>
</dbReference>
<dbReference type="SMART" id="SM00354">
    <property type="entry name" value="HTH_LACI"/>
    <property type="match status" value="1"/>
</dbReference>
<dbReference type="CDD" id="cd01392">
    <property type="entry name" value="HTH_LacI"/>
    <property type="match status" value="1"/>
</dbReference>
<gene>
    <name evidence="5" type="ORF">WSS_A33445</name>
</gene>
<dbReference type="InterPro" id="IPR010982">
    <property type="entry name" value="Lambda_DNA-bd_dom_sf"/>
</dbReference>
<organism evidence="5 6">
    <name type="scientific">Rhodococcus opacus M213</name>
    <dbReference type="NCBI Taxonomy" id="1129896"/>
    <lineage>
        <taxon>Bacteria</taxon>
        <taxon>Bacillati</taxon>
        <taxon>Actinomycetota</taxon>
        <taxon>Actinomycetes</taxon>
        <taxon>Mycobacteriales</taxon>
        <taxon>Nocardiaceae</taxon>
        <taxon>Rhodococcus</taxon>
    </lineage>
</organism>
<dbReference type="SUPFAM" id="SSF47413">
    <property type="entry name" value="lambda repressor-like DNA-binding domains"/>
    <property type="match status" value="1"/>
</dbReference>
<dbReference type="Pfam" id="PF00356">
    <property type="entry name" value="LacI"/>
    <property type="match status" value="1"/>
</dbReference>
<feature type="domain" description="HTH lacI-type" evidence="4">
    <location>
        <begin position="4"/>
        <end position="58"/>
    </location>
</feature>
<dbReference type="Gene3D" id="1.10.260.40">
    <property type="entry name" value="lambda repressor-like DNA-binding domains"/>
    <property type="match status" value="1"/>
</dbReference>
<dbReference type="EMBL" id="AJYC02000110">
    <property type="protein sequence ID" value="EKT78294.1"/>
    <property type="molecule type" value="Genomic_DNA"/>
</dbReference>
<name>K8X9V7_RHOOP</name>
<dbReference type="GO" id="GO:0003700">
    <property type="term" value="F:DNA-binding transcription factor activity"/>
    <property type="evidence" value="ECO:0007669"/>
    <property type="project" value="TreeGrafter"/>
</dbReference>
<dbReference type="InterPro" id="IPR046335">
    <property type="entry name" value="LacI/GalR-like_sensor"/>
</dbReference>
<reference evidence="5 6" key="1">
    <citation type="journal article" date="2013" name="Genome Announc.">
        <title>Draft Genome Sequence of Rhodococcus opacus Strain M213 Shows a Diverse Catabolic Potential.</title>
        <authorList>
            <person name="Pathak A."/>
            <person name="Green S.J."/>
            <person name="Ogram A."/>
            <person name="Chauhan A."/>
        </authorList>
    </citation>
    <scope>NUCLEOTIDE SEQUENCE [LARGE SCALE GENOMIC DNA]</scope>
    <source>
        <strain evidence="5 6">M213</strain>
    </source>
</reference>
<proteinExistence type="predicted"/>
<dbReference type="PROSITE" id="PS50932">
    <property type="entry name" value="HTH_LACI_2"/>
    <property type="match status" value="1"/>
</dbReference>
<dbReference type="Proteomes" id="UP000005951">
    <property type="component" value="Unassembled WGS sequence"/>
</dbReference>
<evidence type="ECO:0000313" key="6">
    <source>
        <dbReference type="Proteomes" id="UP000005951"/>
    </source>
</evidence>
<keyword evidence="3" id="KW-0804">Transcription</keyword>
<evidence type="ECO:0000256" key="1">
    <source>
        <dbReference type="ARBA" id="ARBA00023015"/>
    </source>
</evidence>
<protein>
    <submittedName>
        <fullName evidence="5">HTH-type transcriptional regulator DegA</fullName>
    </submittedName>
</protein>
<comment type="caution">
    <text evidence="5">The sequence shown here is derived from an EMBL/GenBank/DDBJ whole genome shotgun (WGS) entry which is preliminary data.</text>
</comment>
<dbReference type="InterPro" id="IPR000843">
    <property type="entry name" value="HTH_LacI"/>
</dbReference>
<dbReference type="GO" id="GO:0000976">
    <property type="term" value="F:transcription cis-regulatory region binding"/>
    <property type="evidence" value="ECO:0007669"/>
    <property type="project" value="TreeGrafter"/>
</dbReference>
<evidence type="ECO:0000256" key="3">
    <source>
        <dbReference type="ARBA" id="ARBA00023163"/>
    </source>
</evidence>
<dbReference type="AlphaFoldDB" id="K8X9V7"/>
<evidence type="ECO:0000259" key="4">
    <source>
        <dbReference type="PROSITE" id="PS50932"/>
    </source>
</evidence>
<keyword evidence="2" id="KW-0238">DNA-binding</keyword>
<sequence length="331" mass="35257">MIKPSIDDVADAAGVHRSTVSRAFSKPEAVRAETREHVLRVAASLGYSMSPVARALRSKSSSLVPLIVPDITNPFFSELARTTAAAAETRGYHLILCVTNGDATQTAEYLSAMHAMYSPFGVVAPSARVDFEALGRYAVRDRVVVIDRVEDDPTVPTVTVDSGEGVALAFEHLLDLGHQSIAYAPGIIGTYTAQDRSDAYHRIASAHGVVPTVLEAPAGRELGPGIVDQWLDESPRPSAVIASNDVIAFALISELGSRGFSVPADVSVVGFDGLELGAHFNPRLTSVRQPIAEMGRIAIELGEKLITGGEIDHVVLRPSLLLRSSTQEISQ</sequence>
<evidence type="ECO:0000313" key="5">
    <source>
        <dbReference type="EMBL" id="EKT78294.1"/>
    </source>
</evidence>
<dbReference type="Gene3D" id="3.40.50.2300">
    <property type="match status" value="2"/>
</dbReference>
<dbReference type="Pfam" id="PF13377">
    <property type="entry name" value="Peripla_BP_3"/>
    <property type="match status" value="1"/>
</dbReference>
<dbReference type="SUPFAM" id="SSF53822">
    <property type="entry name" value="Periplasmic binding protein-like I"/>
    <property type="match status" value="1"/>
</dbReference>
<dbReference type="PANTHER" id="PTHR30146:SF138">
    <property type="entry name" value="TRANSCRIPTIONAL REGULATORY PROTEIN"/>
    <property type="match status" value="1"/>
</dbReference>
<dbReference type="PANTHER" id="PTHR30146">
    <property type="entry name" value="LACI-RELATED TRANSCRIPTIONAL REPRESSOR"/>
    <property type="match status" value="1"/>
</dbReference>
<accession>K8X9V7</accession>
<evidence type="ECO:0000256" key="2">
    <source>
        <dbReference type="ARBA" id="ARBA00023125"/>
    </source>
</evidence>